<dbReference type="Pfam" id="PF07992">
    <property type="entry name" value="Pyr_redox_2"/>
    <property type="match status" value="1"/>
</dbReference>
<dbReference type="Gene3D" id="3.50.50.60">
    <property type="entry name" value="FAD/NAD(P)-binding domain"/>
    <property type="match status" value="2"/>
</dbReference>
<dbReference type="PRINTS" id="PR00411">
    <property type="entry name" value="PNDRDTASEI"/>
</dbReference>
<name>A0ABP0D216_9PEZI</name>
<dbReference type="InterPro" id="IPR023753">
    <property type="entry name" value="FAD/NAD-binding_dom"/>
</dbReference>
<evidence type="ECO:0000313" key="6">
    <source>
        <dbReference type="EMBL" id="CAK7237140.1"/>
    </source>
</evidence>
<dbReference type="PANTHER" id="PTHR43098">
    <property type="entry name" value="L-ORNITHINE N(5)-MONOOXYGENASE-RELATED"/>
    <property type="match status" value="1"/>
</dbReference>
<dbReference type="SUPFAM" id="SSF51905">
    <property type="entry name" value="FAD/NAD(P)-binding domain"/>
    <property type="match status" value="2"/>
</dbReference>
<feature type="domain" description="FAD/NAD(P)-binding" evidence="5">
    <location>
        <begin position="9"/>
        <end position="228"/>
    </location>
</feature>
<keyword evidence="4" id="KW-0560">Oxidoreductase</keyword>
<dbReference type="PANTHER" id="PTHR43098:SF5">
    <property type="entry name" value="DUAL-FUNCTIONAL MONOOXYGENASE_METHYLTRANSFERASE PSOF"/>
    <property type="match status" value="1"/>
</dbReference>
<dbReference type="EMBL" id="CAWUHB010000137">
    <property type="protein sequence ID" value="CAK7237140.1"/>
    <property type="molecule type" value="Genomic_DNA"/>
</dbReference>
<organism evidence="6 7">
    <name type="scientific">Sporothrix curviconia</name>
    <dbReference type="NCBI Taxonomy" id="1260050"/>
    <lineage>
        <taxon>Eukaryota</taxon>
        <taxon>Fungi</taxon>
        <taxon>Dikarya</taxon>
        <taxon>Ascomycota</taxon>
        <taxon>Pezizomycotina</taxon>
        <taxon>Sordariomycetes</taxon>
        <taxon>Sordariomycetidae</taxon>
        <taxon>Ophiostomatales</taxon>
        <taxon>Ophiostomataceae</taxon>
        <taxon>Sporothrix</taxon>
    </lineage>
</organism>
<keyword evidence="3" id="KW-0521">NADP</keyword>
<proteinExistence type="predicted"/>
<comment type="caution">
    <text evidence="6">The sequence shown here is derived from an EMBL/GenBank/DDBJ whole genome shotgun (WGS) entry which is preliminary data.</text>
</comment>
<evidence type="ECO:0000256" key="2">
    <source>
        <dbReference type="ARBA" id="ARBA00022827"/>
    </source>
</evidence>
<keyword evidence="1" id="KW-0285">Flavoprotein</keyword>
<evidence type="ECO:0000313" key="7">
    <source>
        <dbReference type="Proteomes" id="UP001642405"/>
    </source>
</evidence>
<dbReference type="InterPro" id="IPR050775">
    <property type="entry name" value="FAD-binding_Monooxygenases"/>
</dbReference>
<reference evidence="6 7" key="1">
    <citation type="submission" date="2024-01" db="EMBL/GenBank/DDBJ databases">
        <authorList>
            <person name="Allen C."/>
            <person name="Tagirdzhanova G."/>
        </authorList>
    </citation>
    <scope>NUCLEOTIDE SEQUENCE [LARGE SCALE GENOMIC DNA]</scope>
</reference>
<sequence length="545" mass="59874">MSTNNVSVDVLVVGCGFGGINAVYRTSQLGLTVRGIDVAGDVGGTWYWNLYPGAMSDTESYLYRYSWDKDDLQTYPWSNRYLYQPEIIAYLRHVVEKHNLRRFMQFGIEMQSAQWDDAAGKWIVRCKTTADGAEVVFAAKYLINSLGVLSRPHYPDIPGRDTFAGRIVHTASWPSDLVLEGKKVGVIGNGSTGLQVMTAIAPFVGKLTSFQRHPQYSVPSGQRPISAEERRAINKDYDAIWERVKSSYVGFGIVESSRKTMEATPAERTALFQEAWDAGNGFRFMFGTFGDLGVDRAANEEACRFLHGKIDELVKDPRKAAILKPRELYARRPVCDTGYYSIFNRENVDVVDLAATPITRIVPGGVETAASADGGSATVHDLDVLVFATGFDAVEGSYQRVAYTGRSGETLARHWTGGPTAYGAVACSGFPNMFLVSGPQGPFANFPPVIESELDLIVACINAAESKGAVVEAKRDAEDGWSTQCRDIAKATLFWGTASWIFGTNLDGREPTANFFLGGLGAYREWMQTVLQKDLEGFQLHPKGV</sequence>
<evidence type="ECO:0000259" key="5">
    <source>
        <dbReference type="Pfam" id="PF07992"/>
    </source>
</evidence>
<evidence type="ECO:0000256" key="4">
    <source>
        <dbReference type="ARBA" id="ARBA00023002"/>
    </source>
</evidence>
<keyword evidence="2" id="KW-0274">FAD</keyword>
<dbReference type="Proteomes" id="UP001642405">
    <property type="component" value="Unassembled WGS sequence"/>
</dbReference>
<gene>
    <name evidence="6" type="ORF">SCUCBS95973_009860</name>
</gene>
<protein>
    <recommendedName>
        <fullName evidence="5">FAD/NAD(P)-binding domain-containing protein</fullName>
    </recommendedName>
</protein>
<dbReference type="InterPro" id="IPR036188">
    <property type="entry name" value="FAD/NAD-bd_sf"/>
</dbReference>
<evidence type="ECO:0000256" key="1">
    <source>
        <dbReference type="ARBA" id="ARBA00022630"/>
    </source>
</evidence>
<dbReference type="PRINTS" id="PR00368">
    <property type="entry name" value="FADPNR"/>
</dbReference>
<evidence type="ECO:0000256" key="3">
    <source>
        <dbReference type="ARBA" id="ARBA00022857"/>
    </source>
</evidence>
<accession>A0ABP0D216</accession>
<keyword evidence="7" id="KW-1185">Reference proteome</keyword>